<evidence type="ECO:0000259" key="2">
    <source>
        <dbReference type="Pfam" id="PF01370"/>
    </source>
</evidence>
<dbReference type="Gene3D" id="3.90.25.10">
    <property type="entry name" value="UDP-galactose 4-epimerase, domain 1"/>
    <property type="match status" value="1"/>
</dbReference>
<keyword evidence="1" id="KW-0520">NAD</keyword>
<keyword evidence="4" id="KW-1185">Reference proteome</keyword>
<accession>A0A366Y2C8</accession>
<dbReference type="Pfam" id="PF01370">
    <property type="entry name" value="Epimerase"/>
    <property type="match status" value="1"/>
</dbReference>
<dbReference type="PRINTS" id="PR01713">
    <property type="entry name" value="NUCEPIMERASE"/>
</dbReference>
<evidence type="ECO:0000256" key="1">
    <source>
        <dbReference type="ARBA" id="ARBA00023027"/>
    </source>
</evidence>
<gene>
    <name evidence="3" type="ORF">DS031_01945</name>
</gene>
<evidence type="ECO:0000313" key="4">
    <source>
        <dbReference type="Proteomes" id="UP000253314"/>
    </source>
</evidence>
<dbReference type="InterPro" id="IPR001509">
    <property type="entry name" value="Epimerase_deHydtase"/>
</dbReference>
<dbReference type="RefSeq" id="WP_113804237.1">
    <property type="nucleotide sequence ID" value="NZ_QOCW01000001.1"/>
</dbReference>
<feature type="domain" description="NAD-dependent epimerase/dehydratase" evidence="2">
    <location>
        <begin position="3"/>
        <end position="243"/>
    </location>
</feature>
<dbReference type="PANTHER" id="PTHR43574">
    <property type="entry name" value="EPIMERASE-RELATED"/>
    <property type="match status" value="1"/>
</dbReference>
<sequence>MNILVTGGAGFIGSHLARKLLKDYQLTIVDNLHAYYDPLQKQAHLNAIRKLGLPFQFIETDLINESSCQKIFEANSFDAVIHLAALPGVPYSIQQPHQYIDLDIKAVVNILKHAGEANVKHVLFASSSSVYGDQAGGALTEGMANGQVVSPYAAAKYGAESFCHAYQSLYGFQLTILRFFTVYGPWGRPDMAIPKFIKKLLYGEPIEIYGIQSARDYTYIDDIVNGIEKALLYSKGNETYNLGFGEPIYMETLLSHLKKRFPEMKTIQRQTRQGDVKMTWSNIEKAKNQLGYTPHVNIEEGLDRTISWAKQYFKN</sequence>
<dbReference type="Gene3D" id="3.40.50.720">
    <property type="entry name" value="NAD(P)-binding Rossmann-like Domain"/>
    <property type="match status" value="1"/>
</dbReference>
<comment type="caution">
    <text evidence="3">The sequence shown here is derived from an EMBL/GenBank/DDBJ whole genome shotgun (WGS) entry which is preliminary data.</text>
</comment>
<dbReference type="EMBL" id="QOCW01000001">
    <property type="protein sequence ID" value="RBW71535.1"/>
    <property type="molecule type" value="Genomic_DNA"/>
</dbReference>
<dbReference type="SUPFAM" id="SSF51735">
    <property type="entry name" value="NAD(P)-binding Rossmann-fold domains"/>
    <property type="match status" value="1"/>
</dbReference>
<dbReference type="InterPro" id="IPR036291">
    <property type="entry name" value="NAD(P)-bd_dom_sf"/>
</dbReference>
<dbReference type="AlphaFoldDB" id="A0A366Y2C8"/>
<organism evidence="3 4">
    <name type="scientific">Bacillus taeanensis</name>
    <dbReference type="NCBI Taxonomy" id="273032"/>
    <lineage>
        <taxon>Bacteria</taxon>
        <taxon>Bacillati</taxon>
        <taxon>Bacillota</taxon>
        <taxon>Bacilli</taxon>
        <taxon>Bacillales</taxon>
        <taxon>Bacillaceae</taxon>
        <taxon>Bacillus</taxon>
    </lineage>
</organism>
<evidence type="ECO:0000313" key="3">
    <source>
        <dbReference type="EMBL" id="RBW71535.1"/>
    </source>
</evidence>
<proteinExistence type="predicted"/>
<dbReference type="Proteomes" id="UP000253314">
    <property type="component" value="Unassembled WGS sequence"/>
</dbReference>
<protein>
    <submittedName>
        <fullName evidence="3">UDP-glucose 4-epimerase</fullName>
    </submittedName>
</protein>
<dbReference type="OrthoDB" id="9811743at2"/>
<reference evidence="3 4" key="1">
    <citation type="submission" date="2018-07" db="EMBL/GenBank/DDBJ databases">
        <title>Lottiidibacillus patelloidae gen. nov., sp. nov., isolated from the intestinal tract of a marine limpet and the reclassification of B. taeanensis BH030017T, B. algicola KMM 3737T and B. hwajinpoensis SW-72T as genus Lottiidibacillus.</title>
        <authorList>
            <person name="Liu R."/>
            <person name="Huang Z."/>
        </authorList>
    </citation>
    <scope>NUCLEOTIDE SEQUENCE [LARGE SCALE GENOMIC DNA]</scope>
    <source>
        <strain evidence="3 4">BH030017</strain>
    </source>
</reference>
<name>A0A366Y2C8_9BACI</name>